<dbReference type="RefSeq" id="WP_042737780.1">
    <property type="nucleotide sequence ID" value="NZ_BKAX01000006.1"/>
</dbReference>
<evidence type="ECO:0000256" key="6">
    <source>
        <dbReference type="ARBA" id="ARBA00022958"/>
    </source>
</evidence>
<keyword evidence="4" id="KW-0633">Potassium transport</keyword>
<dbReference type="GO" id="GO:0015379">
    <property type="term" value="F:potassium:chloride symporter activity"/>
    <property type="evidence" value="ECO:0007669"/>
    <property type="project" value="InterPro"/>
</dbReference>
<evidence type="ECO:0000256" key="8">
    <source>
        <dbReference type="ARBA" id="ARBA00023065"/>
    </source>
</evidence>
<proteinExistence type="predicted"/>
<evidence type="ECO:0000256" key="9">
    <source>
        <dbReference type="ARBA" id="ARBA00023136"/>
    </source>
</evidence>
<evidence type="ECO:0000256" key="7">
    <source>
        <dbReference type="ARBA" id="ARBA00022989"/>
    </source>
</evidence>
<evidence type="ECO:0000256" key="5">
    <source>
        <dbReference type="ARBA" id="ARBA00022692"/>
    </source>
</evidence>
<keyword evidence="3" id="KW-1003">Cell membrane</keyword>
<keyword evidence="8" id="KW-0406">Ion transport</keyword>
<keyword evidence="9" id="KW-0472">Membrane</keyword>
<keyword evidence="7" id="KW-1133">Transmembrane helix</keyword>
<accession>A0A0D0SK44</accession>
<dbReference type="InterPro" id="IPR003445">
    <property type="entry name" value="Cat_transpt"/>
</dbReference>
<evidence type="ECO:0000313" key="11">
    <source>
        <dbReference type="Proteomes" id="UP000255277"/>
    </source>
</evidence>
<evidence type="ECO:0000256" key="2">
    <source>
        <dbReference type="ARBA" id="ARBA00022448"/>
    </source>
</evidence>
<evidence type="ECO:0000256" key="3">
    <source>
        <dbReference type="ARBA" id="ARBA00022475"/>
    </source>
</evidence>
<dbReference type="EMBL" id="UHDK01000001">
    <property type="protein sequence ID" value="SUM31012.1"/>
    <property type="molecule type" value="Genomic_DNA"/>
</dbReference>
<sequence length="435" mass="47828">MKNVTQLTYLYLSLFLTTTVIGSLLLYLPVTGKKPISLIDAFFVASSAFTVTGLSTVDVPKQFNALGETIIMLLIQIGGIGIVTLSIFVLILSRKKITYNERSLLMITWNSDKNASLLKLTIQMIAFAFGVEFLGFLMLNLVFIPDYGLARGSFISLFTSVSAFNNAGFSLFSDNLMSYSGNPMINIIVPALIIFGGIGYIVILDVVKTRKITKLKLHTKIVLVSTFTLIVGGTIAFWLLEYHHVLKGSSVHEQLFKSFFQSVSTRTAGFNSVDMSKITNPTILVFIVLMFIGAAPMSSAGGIKVTTFTVILVYIYSRMMGIEHPQIFKRSLLKHQVNNAILIFVLGMFSIGIATFIITIAEPHIPFIKLLFEVVSAFGTVGLSTGITADLSTISKIVIICVMILGKVGLFILLSIFQAPKVESSYYYAKEEIQM</sequence>
<dbReference type="Pfam" id="PF02386">
    <property type="entry name" value="TrkH"/>
    <property type="match status" value="1"/>
</dbReference>
<dbReference type="NCBIfam" id="TIGR00933">
    <property type="entry name" value="2a38"/>
    <property type="match status" value="1"/>
</dbReference>
<organism evidence="10 11">
    <name type="scientific">Staphylococcus gallinarum</name>
    <dbReference type="NCBI Taxonomy" id="1293"/>
    <lineage>
        <taxon>Bacteria</taxon>
        <taxon>Bacillati</taxon>
        <taxon>Bacillota</taxon>
        <taxon>Bacilli</taxon>
        <taxon>Bacillales</taxon>
        <taxon>Staphylococcaceae</taxon>
        <taxon>Staphylococcus</taxon>
    </lineage>
</organism>
<dbReference type="AlphaFoldDB" id="A0A0D0SK44"/>
<name>A0A0D0SK44_STAGA</name>
<dbReference type="InterPro" id="IPR004772">
    <property type="entry name" value="TrkH"/>
</dbReference>
<dbReference type="PANTHER" id="PTHR32024:SF1">
    <property type="entry name" value="KTR SYSTEM POTASSIUM UPTAKE PROTEIN B"/>
    <property type="match status" value="1"/>
</dbReference>
<keyword evidence="2" id="KW-0813">Transport</keyword>
<dbReference type="GeneID" id="93846521"/>
<evidence type="ECO:0000256" key="4">
    <source>
        <dbReference type="ARBA" id="ARBA00022538"/>
    </source>
</evidence>
<reference evidence="10 11" key="1">
    <citation type="submission" date="2018-06" db="EMBL/GenBank/DDBJ databases">
        <authorList>
            <consortium name="Pathogen Informatics"/>
            <person name="Doyle S."/>
        </authorList>
    </citation>
    <scope>NUCLEOTIDE SEQUENCE [LARGE SCALE GENOMIC DNA]</scope>
    <source>
        <strain evidence="10 11">NCTC12195</strain>
    </source>
</reference>
<dbReference type="STRING" id="1293.SH09_01165"/>
<gene>
    <name evidence="10" type="primary">ktrB_1</name>
    <name evidence="10" type="ORF">NCTC12195_00417</name>
</gene>
<comment type="subcellular location">
    <subcellularLocation>
        <location evidence="1">Cell membrane</location>
        <topology evidence="1">Multi-pass membrane protein</topology>
    </subcellularLocation>
</comment>
<dbReference type="OrthoDB" id="9810952at2"/>
<keyword evidence="6" id="KW-0630">Potassium</keyword>
<protein>
    <submittedName>
        <fullName evidence="10">Trk-type K+ transport system membrane component</fullName>
    </submittedName>
</protein>
<dbReference type="GO" id="GO:0005886">
    <property type="term" value="C:plasma membrane"/>
    <property type="evidence" value="ECO:0007669"/>
    <property type="project" value="UniProtKB-SubCell"/>
</dbReference>
<evidence type="ECO:0000313" key="10">
    <source>
        <dbReference type="EMBL" id="SUM31012.1"/>
    </source>
</evidence>
<dbReference type="PANTHER" id="PTHR32024">
    <property type="entry name" value="TRK SYSTEM POTASSIUM UPTAKE PROTEIN TRKG-RELATED"/>
    <property type="match status" value="1"/>
</dbReference>
<dbReference type="Proteomes" id="UP000255277">
    <property type="component" value="Unassembled WGS sequence"/>
</dbReference>
<evidence type="ECO:0000256" key="1">
    <source>
        <dbReference type="ARBA" id="ARBA00004651"/>
    </source>
</evidence>
<keyword evidence="5" id="KW-0812">Transmembrane</keyword>